<proteinExistence type="predicted"/>
<gene>
    <name evidence="1" type="ORF">ACH5RR_036915</name>
</gene>
<keyword evidence="2" id="KW-1185">Reference proteome</keyword>
<dbReference type="EMBL" id="JBJUIK010000015">
    <property type="protein sequence ID" value="KAL3502466.1"/>
    <property type="molecule type" value="Genomic_DNA"/>
</dbReference>
<dbReference type="AlphaFoldDB" id="A0ABD2Y6X2"/>
<sequence>MELRSSSHGEDYLAITSDKGGSHSSFLLQLFWVFVAANKYRNHFTRVVHCSSHITFSLGCQSFLPTSKGGHDNINRRGWDHFFFLKHSCKFLLLSSPDCAYMESSSINIELMSGGDVNNIFLSL</sequence>
<comment type="caution">
    <text evidence="1">The sequence shown here is derived from an EMBL/GenBank/DDBJ whole genome shotgun (WGS) entry which is preliminary data.</text>
</comment>
<reference evidence="1 2" key="1">
    <citation type="submission" date="2024-11" db="EMBL/GenBank/DDBJ databases">
        <title>A near-complete genome assembly of Cinchona calisaya.</title>
        <authorList>
            <person name="Lian D.C."/>
            <person name="Zhao X.W."/>
            <person name="Wei L."/>
        </authorList>
    </citation>
    <scope>NUCLEOTIDE SEQUENCE [LARGE SCALE GENOMIC DNA]</scope>
    <source>
        <tissue evidence="1">Nenye</tissue>
    </source>
</reference>
<evidence type="ECO:0000313" key="2">
    <source>
        <dbReference type="Proteomes" id="UP001630127"/>
    </source>
</evidence>
<protein>
    <submittedName>
        <fullName evidence="1">Uncharacterized protein</fullName>
    </submittedName>
</protein>
<dbReference type="Proteomes" id="UP001630127">
    <property type="component" value="Unassembled WGS sequence"/>
</dbReference>
<organism evidence="1 2">
    <name type="scientific">Cinchona calisaya</name>
    <dbReference type="NCBI Taxonomy" id="153742"/>
    <lineage>
        <taxon>Eukaryota</taxon>
        <taxon>Viridiplantae</taxon>
        <taxon>Streptophyta</taxon>
        <taxon>Embryophyta</taxon>
        <taxon>Tracheophyta</taxon>
        <taxon>Spermatophyta</taxon>
        <taxon>Magnoliopsida</taxon>
        <taxon>eudicotyledons</taxon>
        <taxon>Gunneridae</taxon>
        <taxon>Pentapetalae</taxon>
        <taxon>asterids</taxon>
        <taxon>lamiids</taxon>
        <taxon>Gentianales</taxon>
        <taxon>Rubiaceae</taxon>
        <taxon>Cinchonoideae</taxon>
        <taxon>Cinchoneae</taxon>
        <taxon>Cinchona</taxon>
    </lineage>
</organism>
<evidence type="ECO:0000313" key="1">
    <source>
        <dbReference type="EMBL" id="KAL3502466.1"/>
    </source>
</evidence>
<accession>A0ABD2Y6X2</accession>
<name>A0ABD2Y6X2_9GENT</name>